<evidence type="ECO:0000313" key="15">
    <source>
        <dbReference type="Proteomes" id="UP000268857"/>
    </source>
</evidence>
<evidence type="ECO:0000256" key="9">
    <source>
        <dbReference type="ARBA" id="ARBA00023065"/>
    </source>
</evidence>
<evidence type="ECO:0000256" key="10">
    <source>
        <dbReference type="ARBA" id="ARBA00023136"/>
    </source>
</evidence>
<dbReference type="Proteomes" id="UP000268857">
    <property type="component" value="Unassembled WGS sequence"/>
</dbReference>
<dbReference type="GO" id="GO:0005267">
    <property type="term" value="F:potassium channel activity"/>
    <property type="evidence" value="ECO:0007669"/>
    <property type="project" value="UniProtKB-KW"/>
</dbReference>
<comment type="caution">
    <text evidence="14">The sequence shown here is derived from an EMBL/GenBank/DDBJ whole genome shotgun (WGS) entry which is preliminary data.</text>
</comment>
<keyword evidence="11" id="KW-0407">Ion channel</keyword>
<evidence type="ECO:0000256" key="13">
    <source>
        <dbReference type="SAM" id="Phobius"/>
    </source>
</evidence>
<dbReference type="PANTHER" id="PTHR31462">
    <property type="entry name" value="ENDOSOMAL/LYSOSOMAL POTASSIUM CHANNEL TMEM175"/>
    <property type="match status" value="1"/>
</dbReference>
<evidence type="ECO:0000256" key="11">
    <source>
        <dbReference type="ARBA" id="ARBA00023303"/>
    </source>
</evidence>
<keyword evidence="8 13" id="KW-1133">Transmembrane helix</keyword>
<dbReference type="PANTHER" id="PTHR31462:SF5">
    <property type="entry name" value="ENDOSOMAL_LYSOSOMAL PROTON CHANNEL TMEM175"/>
    <property type="match status" value="1"/>
</dbReference>
<feature type="transmembrane region" description="Helical" evidence="13">
    <location>
        <begin position="57"/>
        <end position="76"/>
    </location>
</feature>
<gene>
    <name evidence="14" type="ORF">PCC6912_18900</name>
</gene>
<evidence type="ECO:0000256" key="5">
    <source>
        <dbReference type="ARBA" id="ARBA00022692"/>
    </source>
</evidence>
<dbReference type="Pfam" id="PF06736">
    <property type="entry name" value="TMEM175"/>
    <property type="match status" value="1"/>
</dbReference>
<keyword evidence="7" id="KW-0630">Potassium</keyword>
<keyword evidence="4" id="KW-0633">Potassium transport</keyword>
<comment type="subcellular location">
    <subcellularLocation>
        <location evidence="1">Membrane</location>
        <topology evidence="1">Multi-pass membrane protein</topology>
    </subcellularLocation>
</comment>
<protein>
    <recommendedName>
        <fullName evidence="16">DUF1211 domain-containing membrane protein</fullName>
    </recommendedName>
</protein>
<comment type="catalytic activity">
    <reaction evidence="12">
        <text>K(+)(in) = K(+)(out)</text>
        <dbReference type="Rhea" id="RHEA:29463"/>
        <dbReference type="ChEBI" id="CHEBI:29103"/>
    </reaction>
</comment>
<evidence type="ECO:0000256" key="3">
    <source>
        <dbReference type="ARBA" id="ARBA00022448"/>
    </source>
</evidence>
<organism evidence="14 15">
    <name type="scientific">Chlorogloeopsis fritschii PCC 6912</name>
    <dbReference type="NCBI Taxonomy" id="211165"/>
    <lineage>
        <taxon>Bacteria</taxon>
        <taxon>Bacillati</taxon>
        <taxon>Cyanobacteriota</taxon>
        <taxon>Cyanophyceae</taxon>
        <taxon>Nostocales</taxon>
        <taxon>Chlorogloeopsidaceae</taxon>
        <taxon>Chlorogloeopsis</taxon>
    </lineage>
</organism>
<feature type="transmembrane region" description="Helical" evidence="13">
    <location>
        <begin position="97"/>
        <end position="117"/>
    </location>
</feature>
<evidence type="ECO:0008006" key="16">
    <source>
        <dbReference type="Google" id="ProtNLM"/>
    </source>
</evidence>
<dbReference type="EMBL" id="RSCJ01000006">
    <property type="protein sequence ID" value="RUR83647.1"/>
    <property type="molecule type" value="Genomic_DNA"/>
</dbReference>
<dbReference type="GO" id="GO:0015252">
    <property type="term" value="F:proton channel activity"/>
    <property type="evidence" value="ECO:0007669"/>
    <property type="project" value="InterPro"/>
</dbReference>
<name>A0A433NL56_CHLFR</name>
<evidence type="ECO:0000313" key="14">
    <source>
        <dbReference type="EMBL" id="RUR83647.1"/>
    </source>
</evidence>
<keyword evidence="5 13" id="KW-0812">Transmembrane</keyword>
<feature type="transmembrane region" description="Helical" evidence="13">
    <location>
        <begin position="123"/>
        <end position="145"/>
    </location>
</feature>
<dbReference type="InterPro" id="IPR010617">
    <property type="entry name" value="TMEM175-like"/>
</dbReference>
<evidence type="ECO:0000256" key="6">
    <source>
        <dbReference type="ARBA" id="ARBA00022826"/>
    </source>
</evidence>
<evidence type="ECO:0000256" key="8">
    <source>
        <dbReference type="ARBA" id="ARBA00022989"/>
    </source>
</evidence>
<comment type="similarity">
    <text evidence="2">Belongs to the TMEM175 family.</text>
</comment>
<keyword evidence="15" id="KW-1185">Reference proteome</keyword>
<evidence type="ECO:0000256" key="4">
    <source>
        <dbReference type="ARBA" id="ARBA00022538"/>
    </source>
</evidence>
<keyword evidence="10 13" id="KW-0472">Membrane</keyword>
<evidence type="ECO:0000256" key="7">
    <source>
        <dbReference type="ARBA" id="ARBA00022958"/>
    </source>
</evidence>
<evidence type="ECO:0000256" key="1">
    <source>
        <dbReference type="ARBA" id="ARBA00004141"/>
    </source>
</evidence>
<proteinExistence type="inferred from homology"/>
<evidence type="ECO:0000256" key="2">
    <source>
        <dbReference type="ARBA" id="ARBA00006920"/>
    </source>
</evidence>
<dbReference type="AlphaFoldDB" id="A0A433NL56"/>
<sequence>MSQSFIQQRTSLMSLNRFEAFSDGVFAIAATLLAIEIRIADLSHASPTAIWRELLHLVPHVLTYATSFIVIGVIWLNHHALFHFLKRVDRITLTLNLFLLMCIAFIPCSTAIVGQYSQYPSIVGFYGFSLAITGYVYNALWFYVLNRYIKSENLIQRHIVRQASIWSMGYPISYSLAATLALVNATLSLLLCGAISLFYLLPGAIDQQLACFDRELAKDA</sequence>
<feature type="transmembrane region" description="Helical" evidence="13">
    <location>
        <begin position="20"/>
        <end position="37"/>
    </location>
</feature>
<dbReference type="GO" id="GO:0016020">
    <property type="term" value="C:membrane"/>
    <property type="evidence" value="ECO:0007669"/>
    <property type="project" value="UniProtKB-SubCell"/>
</dbReference>
<keyword evidence="6" id="KW-0631">Potassium channel</keyword>
<keyword evidence="9" id="KW-0406">Ion transport</keyword>
<evidence type="ECO:0000256" key="12">
    <source>
        <dbReference type="ARBA" id="ARBA00034430"/>
    </source>
</evidence>
<keyword evidence="3" id="KW-0813">Transport</keyword>
<dbReference type="RefSeq" id="WP_016877504.1">
    <property type="nucleotide sequence ID" value="NZ_AJLN01000016.1"/>
</dbReference>
<dbReference type="OrthoDB" id="7626281at2"/>
<accession>A0A433NL56</accession>
<reference evidence="14 15" key="1">
    <citation type="journal article" date="2019" name="Genome Biol. Evol.">
        <title>Day and night: Metabolic profiles and evolutionary relationships of six axenic non-marine cyanobacteria.</title>
        <authorList>
            <person name="Will S.E."/>
            <person name="Henke P."/>
            <person name="Boedeker C."/>
            <person name="Huang S."/>
            <person name="Brinkmann H."/>
            <person name="Rohde M."/>
            <person name="Jarek M."/>
            <person name="Friedl T."/>
            <person name="Seufert S."/>
            <person name="Schumacher M."/>
            <person name="Overmann J."/>
            <person name="Neumann-Schaal M."/>
            <person name="Petersen J."/>
        </authorList>
    </citation>
    <scope>NUCLEOTIDE SEQUENCE [LARGE SCALE GENOMIC DNA]</scope>
    <source>
        <strain evidence="14 15">PCC 6912</strain>
    </source>
</reference>
<dbReference type="STRING" id="211165.GCA_000317285_00168"/>
<feature type="transmembrane region" description="Helical" evidence="13">
    <location>
        <begin position="176"/>
        <end position="201"/>
    </location>
</feature>